<dbReference type="FunFam" id="2.60.40.150:FF:000023">
    <property type="entry name" value="Double C2-like domain-containing protein"/>
    <property type="match status" value="1"/>
</dbReference>
<dbReference type="InterPro" id="IPR000008">
    <property type="entry name" value="C2_dom"/>
</dbReference>
<dbReference type="Ensembl" id="ENSORLT00015027109.1">
    <property type="protein sequence ID" value="ENSORLP00015033834.1"/>
    <property type="gene ID" value="ENSORLG00015019453.1"/>
</dbReference>
<proteinExistence type="predicted"/>
<reference evidence="6 7" key="2">
    <citation type="submission" date="2017-04" db="EMBL/GenBank/DDBJ databases">
        <title>CpG methylation of centromeres and impact of large insertions on vertebrate speciation.</title>
        <authorList>
            <person name="Ichikawa K."/>
            <person name="Yoshimura J."/>
            <person name="Morishita S."/>
        </authorList>
    </citation>
    <scope>NUCLEOTIDE SEQUENCE</scope>
    <source>
        <strain evidence="6 7">HSOK</strain>
    </source>
</reference>
<sequence length="360" mass="40167">MQVNAFLQHKSRITERACCNSKCTAVKALSQVIMHLLFEFVVLIHSCLILAAESQGRAGYPPVAPKPSVRMATGGAGPEELGQGSPVVMKKMVPVQSSRQQPSASATMAQQGDAGAHSSGAPPEQRSSLDRRQPTAYGSHNPRQQPPPAEEEEEVNDYDSDEATTLGSLEFSLLYQQESNSLHCSILKAKGLKPMDSNGLADPYVKLHLLPGASKSNKLRTKTLRNTRNPVWNETLTYHGLTEDDMQRKTLRVSVCDEDKFGHNEFIGETRVALKKLKMNTKKNFNVCLERVVPVSQTLKSHCILLQGDFLVKFCPNLDAFYRQRKLQQLEQQEGSHSTKMRQYLYFQACLYVTDSSKRL</sequence>
<reference evidence="6" key="4">
    <citation type="submission" date="2025-09" db="UniProtKB">
        <authorList>
            <consortium name="Ensembl"/>
        </authorList>
    </citation>
    <scope>IDENTIFICATION</scope>
    <source>
        <strain evidence="6">HSOK</strain>
    </source>
</reference>
<dbReference type="Proteomes" id="UP000265200">
    <property type="component" value="Chromosome 9"/>
</dbReference>
<reference key="1">
    <citation type="journal article" date="2007" name="Nature">
        <title>The medaka draft genome and insights into vertebrate genome evolution.</title>
        <authorList>
            <person name="Kasahara M."/>
            <person name="Naruse K."/>
            <person name="Sasaki S."/>
            <person name="Nakatani Y."/>
            <person name="Qu W."/>
            <person name="Ahsan B."/>
            <person name="Yamada T."/>
            <person name="Nagayasu Y."/>
            <person name="Doi K."/>
            <person name="Kasai Y."/>
            <person name="Jindo T."/>
            <person name="Kobayashi D."/>
            <person name="Shimada A."/>
            <person name="Toyoda A."/>
            <person name="Kuroki Y."/>
            <person name="Fujiyama A."/>
            <person name="Sasaki T."/>
            <person name="Shimizu A."/>
            <person name="Asakawa S."/>
            <person name="Shimizu N."/>
            <person name="Hashimoto S."/>
            <person name="Yang J."/>
            <person name="Lee Y."/>
            <person name="Matsushima K."/>
            <person name="Sugano S."/>
            <person name="Sakaizumi M."/>
            <person name="Narita T."/>
            <person name="Ohishi K."/>
            <person name="Haga S."/>
            <person name="Ohta F."/>
            <person name="Nomoto H."/>
            <person name="Nogata K."/>
            <person name="Morishita T."/>
            <person name="Endo T."/>
            <person name="Shin-I T."/>
            <person name="Takeda H."/>
            <person name="Morishita S."/>
            <person name="Kohara Y."/>
        </authorList>
    </citation>
    <scope>NUCLEOTIDE SEQUENCE [LARGE SCALE GENOMIC DNA]</scope>
    <source>
        <strain>Hd-rR</strain>
    </source>
</reference>
<feature type="region of interest" description="Disordered" evidence="4">
    <location>
        <begin position="94"/>
        <end position="161"/>
    </location>
</feature>
<evidence type="ECO:0000259" key="5">
    <source>
        <dbReference type="PROSITE" id="PS50004"/>
    </source>
</evidence>
<evidence type="ECO:0000313" key="7">
    <source>
        <dbReference type="Proteomes" id="UP000265200"/>
    </source>
</evidence>
<evidence type="ECO:0000256" key="2">
    <source>
        <dbReference type="ARBA" id="ARBA00022737"/>
    </source>
</evidence>
<accession>A0A3P9JNQ1</accession>
<feature type="compositionally biased region" description="Acidic residues" evidence="4">
    <location>
        <begin position="149"/>
        <end position="161"/>
    </location>
</feature>
<dbReference type="InterPro" id="IPR047022">
    <property type="entry name" value="Rabphilin_Doc2_C2A"/>
</dbReference>
<dbReference type="InterPro" id="IPR001565">
    <property type="entry name" value="Synaptotagmin"/>
</dbReference>
<dbReference type="Pfam" id="PF00168">
    <property type="entry name" value="C2"/>
    <property type="match status" value="1"/>
</dbReference>
<dbReference type="GO" id="GO:0046872">
    <property type="term" value="F:metal ion binding"/>
    <property type="evidence" value="ECO:0007669"/>
    <property type="project" value="UniProtKB-KW"/>
</dbReference>
<dbReference type="SMART" id="SM00239">
    <property type="entry name" value="C2"/>
    <property type="match status" value="1"/>
</dbReference>
<evidence type="ECO:0000256" key="3">
    <source>
        <dbReference type="ARBA" id="ARBA00022837"/>
    </source>
</evidence>
<keyword evidence="3" id="KW-0106">Calcium</keyword>
<reference evidence="6" key="3">
    <citation type="submission" date="2025-08" db="UniProtKB">
        <authorList>
            <consortium name="Ensembl"/>
        </authorList>
    </citation>
    <scope>IDENTIFICATION</scope>
    <source>
        <strain evidence="6">HSOK</strain>
    </source>
</reference>
<dbReference type="SUPFAM" id="SSF49562">
    <property type="entry name" value="C2 domain (Calcium/lipid-binding domain, CaLB)"/>
    <property type="match status" value="1"/>
</dbReference>
<dbReference type="GO" id="GO:0016020">
    <property type="term" value="C:membrane"/>
    <property type="evidence" value="ECO:0007669"/>
    <property type="project" value="InterPro"/>
</dbReference>
<dbReference type="PANTHER" id="PTHR45729:SF3">
    <property type="entry name" value="RABPHILIN-3A"/>
    <property type="match status" value="1"/>
</dbReference>
<name>A0A3P9JNQ1_ORYLA</name>
<dbReference type="AlphaFoldDB" id="A0A3P9JNQ1"/>
<evidence type="ECO:0000256" key="1">
    <source>
        <dbReference type="ARBA" id="ARBA00022723"/>
    </source>
</evidence>
<organism evidence="6 7">
    <name type="scientific">Oryzias latipes</name>
    <name type="common">Japanese rice fish</name>
    <name type="synonym">Japanese killifish</name>
    <dbReference type="NCBI Taxonomy" id="8090"/>
    <lineage>
        <taxon>Eukaryota</taxon>
        <taxon>Metazoa</taxon>
        <taxon>Chordata</taxon>
        <taxon>Craniata</taxon>
        <taxon>Vertebrata</taxon>
        <taxon>Euteleostomi</taxon>
        <taxon>Actinopterygii</taxon>
        <taxon>Neopterygii</taxon>
        <taxon>Teleostei</taxon>
        <taxon>Neoteleostei</taxon>
        <taxon>Acanthomorphata</taxon>
        <taxon>Ovalentaria</taxon>
        <taxon>Atherinomorphae</taxon>
        <taxon>Beloniformes</taxon>
        <taxon>Adrianichthyidae</taxon>
        <taxon>Oryziinae</taxon>
        <taxon>Oryzias</taxon>
    </lineage>
</organism>
<evidence type="ECO:0000313" key="6">
    <source>
        <dbReference type="Ensembl" id="ENSORLP00015033834.1"/>
    </source>
</evidence>
<dbReference type="Gene3D" id="2.60.40.150">
    <property type="entry name" value="C2 domain"/>
    <property type="match status" value="1"/>
</dbReference>
<dbReference type="PRINTS" id="PR00399">
    <property type="entry name" value="SYNAPTOTAGMN"/>
</dbReference>
<evidence type="ECO:0000256" key="4">
    <source>
        <dbReference type="SAM" id="MobiDB-lite"/>
    </source>
</evidence>
<feature type="domain" description="C2" evidence="5">
    <location>
        <begin position="165"/>
        <end position="289"/>
    </location>
</feature>
<dbReference type="PRINTS" id="PR00360">
    <property type="entry name" value="C2DOMAIN"/>
</dbReference>
<dbReference type="InterPro" id="IPR043566">
    <property type="entry name" value="Rabphilin/DOC2/Noc2"/>
</dbReference>
<feature type="compositionally biased region" description="Polar residues" evidence="4">
    <location>
        <begin position="95"/>
        <end position="110"/>
    </location>
</feature>
<dbReference type="PANTHER" id="PTHR45729">
    <property type="entry name" value="RABPHILIN, ISOFORM A"/>
    <property type="match status" value="1"/>
</dbReference>
<protein>
    <recommendedName>
        <fullName evidence="5">C2 domain-containing protein</fullName>
    </recommendedName>
</protein>
<keyword evidence="2" id="KW-0677">Repeat</keyword>
<keyword evidence="1" id="KW-0479">Metal-binding</keyword>
<dbReference type="PROSITE" id="PS50004">
    <property type="entry name" value="C2"/>
    <property type="match status" value="1"/>
</dbReference>
<dbReference type="CDD" id="cd04035">
    <property type="entry name" value="C2A_Rabphilin_Doc2"/>
    <property type="match status" value="1"/>
</dbReference>
<dbReference type="InterPro" id="IPR035892">
    <property type="entry name" value="C2_domain_sf"/>
</dbReference>